<dbReference type="EMBL" id="BEXD01003955">
    <property type="protein sequence ID" value="GBC04585.1"/>
    <property type="molecule type" value="Genomic_DNA"/>
</dbReference>
<gene>
    <name evidence="1" type="ORF">RclHR1_05760003</name>
</gene>
<organism evidence="1 2">
    <name type="scientific">Rhizophagus clarus</name>
    <dbReference type="NCBI Taxonomy" id="94130"/>
    <lineage>
        <taxon>Eukaryota</taxon>
        <taxon>Fungi</taxon>
        <taxon>Fungi incertae sedis</taxon>
        <taxon>Mucoromycota</taxon>
        <taxon>Glomeromycotina</taxon>
        <taxon>Glomeromycetes</taxon>
        <taxon>Glomerales</taxon>
        <taxon>Glomeraceae</taxon>
        <taxon>Rhizophagus</taxon>
    </lineage>
</organism>
<sequence length="299" mass="35602">MEFITENLVDFEDLAAGKENIEKNFINWTSGNEIIDSIIQIKQSKYSGDGAVFEWIPYNEFIDIKDIGDNFLTTAIWKKGPLRYDKDEKEWTKESYKKIKLRFLYDLQNITDEFTNKVESYLSNNKLKYFKYFEDHCEKCDYEYNYGGYKWCKKCQIDQLKKILQTGLVKMRKSMKSYKKKQLEINDCHEIVLEWIPYDEFVCIKEMGVFTEEYGRKLSILTKGASLSSTTLEGNFEWEGYWLELRIRLGKSISFDEKPGWDRGVEGYWLELRIRLGKSISFDEKPGWDRGVEGYKRML</sequence>
<protein>
    <submittedName>
        <fullName evidence="1">Uncharacterized protein</fullName>
    </submittedName>
</protein>
<comment type="caution">
    <text evidence="1">The sequence shown here is derived from an EMBL/GenBank/DDBJ whole genome shotgun (WGS) entry which is preliminary data.</text>
</comment>
<reference evidence="1 2" key="1">
    <citation type="submission" date="2017-11" db="EMBL/GenBank/DDBJ databases">
        <title>The genome of Rhizophagus clarus HR1 reveals common genetic basis of auxotrophy among arbuscular mycorrhizal fungi.</title>
        <authorList>
            <person name="Kobayashi Y."/>
        </authorList>
    </citation>
    <scope>NUCLEOTIDE SEQUENCE [LARGE SCALE GENOMIC DNA]</scope>
    <source>
        <strain evidence="1 2">HR1</strain>
    </source>
</reference>
<accession>A0A2Z6S1C4</accession>
<dbReference type="AlphaFoldDB" id="A0A2Z6S1C4"/>
<name>A0A2Z6S1C4_9GLOM</name>
<evidence type="ECO:0000313" key="1">
    <source>
        <dbReference type="EMBL" id="GBC04585.1"/>
    </source>
</evidence>
<evidence type="ECO:0000313" key="2">
    <source>
        <dbReference type="Proteomes" id="UP000247702"/>
    </source>
</evidence>
<dbReference type="Proteomes" id="UP000247702">
    <property type="component" value="Unassembled WGS sequence"/>
</dbReference>
<keyword evidence="2" id="KW-1185">Reference proteome</keyword>
<proteinExistence type="predicted"/>